<evidence type="ECO:0000313" key="11">
    <source>
        <dbReference type="EMBL" id="KAF5879311.1"/>
    </source>
</evidence>
<dbReference type="AlphaFoldDB" id="A0A8H6B4K8"/>
<dbReference type="GO" id="GO:0005789">
    <property type="term" value="C:endoplasmic reticulum membrane"/>
    <property type="evidence" value="ECO:0007669"/>
    <property type="project" value="UniProtKB-SubCell"/>
</dbReference>
<comment type="caution">
    <text evidence="11">The sequence shown here is derived from an EMBL/GenBank/DDBJ whole genome shotgun (WGS) entry which is preliminary data.</text>
</comment>
<feature type="transmembrane region" description="Helical" evidence="9">
    <location>
        <begin position="344"/>
        <end position="363"/>
    </location>
</feature>
<feature type="region of interest" description="Disordered" evidence="8">
    <location>
        <begin position="1"/>
        <end position="69"/>
    </location>
</feature>
<sequence length="371" mass="40720">MAERSTDRLASISSASTEERFDDKTEKRALMGSQDGDYNLRTPEELEEDIERADLLAPPPEDKPKAPDSSVRSSIIWMVVNTLATIGIVFTNKAIFSDPSLKLAQLTFAAFHFTVTWLTLFTLSRPRFAFFTPKRIAVKDIFPLAISMALNVILPNLSLAFSTVTFYQVARILLTPTVALMNFVLYRSTLPRNAIYALIPACLGVGMVSYYDSLPAADANIQTTSTLGSSSHSPAFSPVLSTHYHKKLQVNSMQLLFSQAPLAAFMLLYVIPFVDTFPVWAEVPVNRWVMIMMSGGFACLINLSQFFIIAQTGPVSSTVVGHVKTCSIVALGWMTSGRAVGDKSVIGVMIAIAGIVAYSMVMIKHKTQPKK</sequence>
<evidence type="ECO:0000313" key="12">
    <source>
        <dbReference type="Proteomes" id="UP000531561"/>
    </source>
</evidence>
<feature type="compositionally biased region" description="Basic and acidic residues" evidence="8">
    <location>
        <begin position="17"/>
        <end position="29"/>
    </location>
</feature>
<feature type="transmembrane region" description="Helical" evidence="9">
    <location>
        <begin position="262"/>
        <end position="281"/>
    </location>
</feature>
<reference evidence="11 12" key="1">
    <citation type="journal article" date="2020" name="Phytopathology">
        <title>A high-quality genome resource of Botrytis fragariae, a new and rapidly spreading fungal pathogen causing strawberry gray mold in the U.S.A.</title>
        <authorList>
            <person name="Wu Y."/>
            <person name="Saski C.A."/>
            <person name="Schnabel G."/>
            <person name="Xiao S."/>
            <person name="Hu M."/>
        </authorList>
    </citation>
    <scope>NUCLEOTIDE SEQUENCE [LARGE SCALE GENOMIC DNA]</scope>
    <source>
        <strain evidence="11 12">BVB16</strain>
    </source>
</reference>
<dbReference type="OrthoDB" id="5547497at2759"/>
<dbReference type="RefSeq" id="XP_037198255.1">
    <property type="nucleotide sequence ID" value="XM_037336889.1"/>
</dbReference>
<evidence type="ECO:0000259" key="10">
    <source>
        <dbReference type="Pfam" id="PF03151"/>
    </source>
</evidence>
<evidence type="ECO:0000256" key="3">
    <source>
        <dbReference type="ARBA" id="ARBA00010425"/>
    </source>
</evidence>
<dbReference type="GeneID" id="59260581"/>
<protein>
    <submittedName>
        <fullName evidence="11">Putative solute carrier family 35 member e3 protein</fullName>
    </submittedName>
</protein>
<name>A0A8H6B4K8_9HELO</name>
<feature type="transmembrane region" description="Helical" evidence="9">
    <location>
        <begin position="166"/>
        <end position="186"/>
    </location>
</feature>
<dbReference type="InterPro" id="IPR004853">
    <property type="entry name" value="Sugar_P_trans_dom"/>
</dbReference>
<comment type="subcellular location">
    <subcellularLocation>
        <location evidence="2">Endoplasmic reticulum membrane</location>
        <topology evidence="2">Multi-pass membrane protein</topology>
    </subcellularLocation>
</comment>
<feature type="domain" description="Sugar phosphate transporter" evidence="10">
    <location>
        <begin position="76"/>
        <end position="359"/>
    </location>
</feature>
<feature type="transmembrane region" description="Helical" evidence="9">
    <location>
        <begin position="288"/>
        <end position="310"/>
    </location>
</feature>
<dbReference type="EMBL" id="JABFCT010000001">
    <property type="protein sequence ID" value="KAF5879311.1"/>
    <property type="molecule type" value="Genomic_DNA"/>
</dbReference>
<gene>
    <name evidence="11" type="ORF">Bfra_006519</name>
</gene>
<evidence type="ECO:0000256" key="6">
    <source>
        <dbReference type="ARBA" id="ARBA00022989"/>
    </source>
</evidence>
<comment type="similarity">
    <text evidence="3">Belongs to the TPT transporter family. SLC35D subfamily.</text>
</comment>
<evidence type="ECO:0000256" key="5">
    <source>
        <dbReference type="ARBA" id="ARBA00022692"/>
    </source>
</evidence>
<feature type="transmembrane region" description="Helical" evidence="9">
    <location>
        <begin position="193"/>
        <end position="211"/>
    </location>
</feature>
<feature type="transmembrane region" description="Helical" evidence="9">
    <location>
        <begin position="103"/>
        <end position="124"/>
    </location>
</feature>
<dbReference type="PANTHER" id="PTHR11132">
    <property type="entry name" value="SOLUTE CARRIER FAMILY 35"/>
    <property type="match status" value="1"/>
</dbReference>
<evidence type="ECO:0000256" key="9">
    <source>
        <dbReference type="SAM" id="Phobius"/>
    </source>
</evidence>
<comment type="function">
    <text evidence="1">Involved in the import of GDP-mannose from the cytoplasm into the Golgi lumen.</text>
</comment>
<feature type="transmembrane region" description="Helical" evidence="9">
    <location>
        <begin position="136"/>
        <end position="154"/>
    </location>
</feature>
<dbReference type="Pfam" id="PF03151">
    <property type="entry name" value="TPT"/>
    <property type="match status" value="1"/>
</dbReference>
<keyword evidence="5 9" id="KW-0812">Transmembrane</keyword>
<evidence type="ECO:0000256" key="1">
    <source>
        <dbReference type="ARBA" id="ARBA00003420"/>
    </source>
</evidence>
<evidence type="ECO:0000256" key="7">
    <source>
        <dbReference type="ARBA" id="ARBA00023136"/>
    </source>
</evidence>
<comment type="subunit">
    <text evidence="4">Homooligomer.</text>
</comment>
<dbReference type="InterPro" id="IPR050186">
    <property type="entry name" value="TPT_transporter"/>
</dbReference>
<evidence type="ECO:0000256" key="8">
    <source>
        <dbReference type="SAM" id="MobiDB-lite"/>
    </source>
</evidence>
<keyword evidence="12" id="KW-1185">Reference proteome</keyword>
<proteinExistence type="inferred from homology"/>
<evidence type="ECO:0000256" key="4">
    <source>
        <dbReference type="ARBA" id="ARBA00011182"/>
    </source>
</evidence>
<accession>A0A8H6B4K8</accession>
<evidence type="ECO:0000256" key="2">
    <source>
        <dbReference type="ARBA" id="ARBA00004477"/>
    </source>
</evidence>
<feature type="transmembrane region" description="Helical" evidence="9">
    <location>
        <begin position="74"/>
        <end position="91"/>
    </location>
</feature>
<organism evidence="11 12">
    <name type="scientific">Botrytis fragariae</name>
    <dbReference type="NCBI Taxonomy" id="1964551"/>
    <lineage>
        <taxon>Eukaryota</taxon>
        <taxon>Fungi</taxon>
        <taxon>Dikarya</taxon>
        <taxon>Ascomycota</taxon>
        <taxon>Pezizomycotina</taxon>
        <taxon>Leotiomycetes</taxon>
        <taxon>Helotiales</taxon>
        <taxon>Sclerotiniaceae</taxon>
        <taxon>Botrytis</taxon>
    </lineage>
</organism>
<keyword evidence="7 9" id="KW-0472">Membrane</keyword>
<keyword evidence="6 9" id="KW-1133">Transmembrane helix</keyword>
<dbReference type="Proteomes" id="UP000531561">
    <property type="component" value="Unassembled WGS sequence"/>
</dbReference>